<name>B0PAP3_9FIRM</name>
<evidence type="ECO:0000256" key="1">
    <source>
        <dbReference type="SAM" id="Phobius"/>
    </source>
</evidence>
<accession>B0PAP3</accession>
<keyword evidence="3" id="KW-1185">Reference proteome</keyword>
<comment type="caution">
    <text evidence="2">The sequence shown here is derived from an EMBL/GenBank/DDBJ whole genome shotgun (WGS) entry which is preliminary data.</text>
</comment>
<dbReference type="Proteomes" id="UP000003803">
    <property type="component" value="Unassembled WGS sequence"/>
</dbReference>
<dbReference type="AlphaFoldDB" id="B0PAP3"/>
<proteinExistence type="predicted"/>
<keyword evidence="1" id="KW-1133">Transmembrane helix</keyword>
<protein>
    <submittedName>
        <fullName evidence="2">Uncharacterized protein</fullName>
    </submittedName>
</protein>
<gene>
    <name evidence="2" type="ORF">ANACOL_01843</name>
</gene>
<sequence>MYIPPFVCGVLATIGCEILALFISVAILYRKAHSNTSGKR</sequence>
<keyword evidence="1" id="KW-0812">Transmembrane</keyword>
<evidence type="ECO:0000313" key="2">
    <source>
        <dbReference type="EMBL" id="EDS11223.1"/>
    </source>
</evidence>
<reference evidence="2" key="1">
    <citation type="submission" date="2007-11" db="EMBL/GenBank/DDBJ databases">
        <authorList>
            <person name="Fulton L."/>
            <person name="Clifton S."/>
            <person name="Fulton B."/>
            <person name="Xu J."/>
            <person name="Minx P."/>
            <person name="Pepin K.H."/>
            <person name="Johnson M."/>
            <person name="Thiruvilangam P."/>
            <person name="Bhonagiri V."/>
            <person name="Nash W.E."/>
            <person name="Mardis E.R."/>
            <person name="Wilson R.K."/>
        </authorList>
    </citation>
    <scope>NUCLEOTIDE SEQUENCE [LARGE SCALE GENOMIC DNA]</scope>
    <source>
        <strain evidence="2">DSM 17241</strain>
    </source>
</reference>
<evidence type="ECO:0000313" key="3">
    <source>
        <dbReference type="Proteomes" id="UP000003803"/>
    </source>
</evidence>
<dbReference type="EMBL" id="ABGD02000014">
    <property type="protein sequence ID" value="EDS11223.1"/>
    <property type="molecule type" value="Genomic_DNA"/>
</dbReference>
<organism evidence="2 3">
    <name type="scientific">Anaerotruncus colihominis DSM 17241</name>
    <dbReference type="NCBI Taxonomy" id="445972"/>
    <lineage>
        <taxon>Bacteria</taxon>
        <taxon>Bacillati</taxon>
        <taxon>Bacillota</taxon>
        <taxon>Clostridia</taxon>
        <taxon>Eubacteriales</taxon>
        <taxon>Oscillospiraceae</taxon>
        <taxon>Anaerotruncus</taxon>
    </lineage>
</organism>
<reference evidence="2" key="2">
    <citation type="submission" date="2013-09" db="EMBL/GenBank/DDBJ databases">
        <title>Draft genome sequence of Anaerotruncus colihominis(DSM 17241).</title>
        <authorList>
            <person name="Sudarsanam P."/>
            <person name="Ley R."/>
            <person name="Guruge J."/>
            <person name="Turnbaugh P.J."/>
            <person name="Mahowald M."/>
            <person name="Liep D."/>
            <person name="Gordon J."/>
        </authorList>
    </citation>
    <scope>NUCLEOTIDE SEQUENCE</scope>
    <source>
        <strain evidence="2">DSM 17241</strain>
    </source>
</reference>
<keyword evidence="1" id="KW-0472">Membrane</keyword>
<dbReference type="HOGENOM" id="CLU_3283912_0_0_9"/>
<feature type="transmembrane region" description="Helical" evidence="1">
    <location>
        <begin position="6"/>
        <end position="29"/>
    </location>
</feature>